<sequence>MIVRDWILGHHPTPRASTSLGSHVDVMSHDGVRVLVPLMTLREDLSRHKILTLASCGSLEAGIPELRQPALCEVNDAQNYLQTEGLNIHQCAKKIRVLQIVLEAKRKEFVDDALIYAKSLREELEISLEPPRRIRRKHMFGDGSKDDQLSYEDDLRRTMFSFQ</sequence>
<dbReference type="Proteomes" id="UP000887159">
    <property type="component" value="Unassembled WGS sequence"/>
</dbReference>
<evidence type="ECO:0000313" key="1">
    <source>
        <dbReference type="EMBL" id="GFY34876.1"/>
    </source>
</evidence>
<comment type="caution">
    <text evidence="1">The sequence shown here is derived from an EMBL/GenBank/DDBJ whole genome shotgun (WGS) entry which is preliminary data.</text>
</comment>
<dbReference type="EMBL" id="BMAU01021429">
    <property type="protein sequence ID" value="GFY34876.1"/>
    <property type="molecule type" value="Genomic_DNA"/>
</dbReference>
<dbReference type="AlphaFoldDB" id="A0A8X7BK51"/>
<name>A0A8X7BK51_TRICX</name>
<accession>A0A8X7BK51</accession>
<gene>
    <name evidence="1" type="primary">NCL1_23004</name>
    <name evidence="1" type="ORF">TNCV_154491</name>
</gene>
<organism evidence="1 2">
    <name type="scientific">Trichonephila clavipes</name>
    <name type="common">Golden silk orbweaver</name>
    <name type="synonym">Nephila clavipes</name>
    <dbReference type="NCBI Taxonomy" id="2585209"/>
    <lineage>
        <taxon>Eukaryota</taxon>
        <taxon>Metazoa</taxon>
        <taxon>Ecdysozoa</taxon>
        <taxon>Arthropoda</taxon>
        <taxon>Chelicerata</taxon>
        <taxon>Arachnida</taxon>
        <taxon>Araneae</taxon>
        <taxon>Araneomorphae</taxon>
        <taxon>Entelegynae</taxon>
        <taxon>Araneoidea</taxon>
        <taxon>Nephilidae</taxon>
        <taxon>Trichonephila</taxon>
    </lineage>
</organism>
<reference evidence="1" key="1">
    <citation type="submission" date="2020-08" db="EMBL/GenBank/DDBJ databases">
        <title>Multicomponent nature underlies the extraordinary mechanical properties of spider dragline silk.</title>
        <authorList>
            <person name="Kono N."/>
            <person name="Nakamura H."/>
            <person name="Mori M."/>
            <person name="Yoshida Y."/>
            <person name="Ohtoshi R."/>
            <person name="Malay A.D."/>
            <person name="Moran D.A.P."/>
            <person name="Tomita M."/>
            <person name="Numata K."/>
            <person name="Arakawa K."/>
        </authorList>
    </citation>
    <scope>NUCLEOTIDE SEQUENCE</scope>
</reference>
<keyword evidence="2" id="KW-1185">Reference proteome</keyword>
<evidence type="ECO:0000313" key="2">
    <source>
        <dbReference type="Proteomes" id="UP000887159"/>
    </source>
</evidence>
<proteinExistence type="predicted"/>
<protein>
    <submittedName>
        <fullName evidence="1">Uncharacterized protein</fullName>
    </submittedName>
</protein>